<dbReference type="Proteomes" id="UP000257323">
    <property type="component" value="Unassembled WGS sequence"/>
</dbReference>
<comment type="caution">
    <text evidence="1">The sequence shown here is derived from an EMBL/GenBank/DDBJ whole genome shotgun (WGS) entry which is preliminary data.</text>
</comment>
<dbReference type="SUPFAM" id="SSF53187">
    <property type="entry name" value="Zn-dependent exopeptidases"/>
    <property type="match status" value="1"/>
</dbReference>
<dbReference type="AlphaFoldDB" id="A0A3E2BNY8"/>
<dbReference type="Gene3D" id="3.40.630.10">
    <property type="entry name" value="Zn peptidases"/>
    <property type="match status" value="1"/>
</dbReference>
<evidence type="ECO:0000313" key="2">
    <source>
        <dbReference type="Proteomes" id="UP000257323"/>
    </source>
</evidence>
<evidence type="ECO:0008006" key="3">
    <source>
        <dbReference type="Google" id="ProtNLM"/>
    </source>
</evidence>
<proteinExistence type="predicted"/>
<organism evidence="1 2">
    <name type="scientific">Candidatus Saccharicenans subterraneus</name>
    <dbReference type="NCBI Taxonomy" id="2508984"/>
    <lineage>
        <taxon>Bacteria</taxon>
        <taxon>Candidatus Aminicenantota</taxon>
        <taxon>Candidatus Aminicenantia</taxon>
        <taxon>Candidatus Aminicenantales</taxon>
        <taxon>Candidatus Saccharicenantaceae</taxon>
        <taxon>Candidatus Saccharicenans</taxon>
    </lineage>
</organism>
<accession>A0A3E2BNY8</accession>
<evidence type="ECO:0000313" key="1">
    <source>
        <dbReference type="EMBL" id="RFT16455.1"/>
    </source>
</evidence>
<sequence>MKNQLIRRKAIFTAAFLLVFLFSGLSFYRSRHLKEPVVAGDGLLEVRKLSHYFPGLRGRINDASVYILGKGTTGSADGAALVLGGSHAEEPAGRLAAWLLVENARLERGRLFVILSANPSASTSTRPGGAYPPDYEIPTPWGRQKFRQGDRWSNPLDQWPDPEVYIHYPSRQQLAYMDIRNQNRTWPGRPDGTMTEKTCYAMTQLIIKEKIDLVIDLHEAELQYPVISTIVAHQKGEDLAALASMMISGEEGFNIGVEYSPVALRGLSHREIGDHTQAIPLLLETPEPFLDATRGRTDRALLLTGKDEFVMKAGRHGLLFEKLDENGWPIDVRVGRHLSSIIQIFKVWTELHPERPIQMENVPRYAEVIARGTGFYLKNPDLAPAGRLFYE</sequence>
<dbReference type="EMBL" id="QUAH01000003">
    <property type="protein sequence ID" value="RFT16455.1"/>
    <property type="molecule type" value="Genomic_DNA"/>
</dbReference>
<reference evidence="1 2" key="1">
    <citation type="submission" date="2018-08" db="EMBL/GenBank/DDBJ databases">
        <title>Genome analysis of the thermophilic bacterium of the candidate phylum Aminicenantes from deep subsurface aquifer revealed its physiology and ecological role.</title>
        <authorList>
            <person name="Kadnikov V.V."/>
            <person name="Mardanov A.V."/>
            <person name="Beletsky A.V."/>
            <person name="Karnachuk O.V."/>
            <person name="Ravin N.V."/>
        </authorList>
    </citation>
    <scope>NUCLEOTIDE SEQUENCE [LARGE SCALE GENOMIC DNA]</scope>
    <source>
        <strain evidence="1">BY38</strain>
    </source>
</reference>
<name>A0A3E2BNY8_9BACT</name>
<protein>
    <recommendedName>
        <fullName evidence="3">Succinylglutamate desuccinylase</fullName>
    </recommendedName>
</protein>
<gene>
    <name evidence="1" type="ORF">OP8BY_1633</name>
</gene>